<accession>A0A4R4YYY6</accession>
<dbReference type="RefSeq" id="WP_132611881.1">
    <property type="nucleotide sequence ID" value="NZ_SMKQ01000027.1"/>
</dbReference>
<evidence type="ECO:0000313" key="1">
    <source>
        <dbReference type="EMBL" id="TDD50220.1"/>
    </source>
</evidence>
<organism evidence="1 2">
    <name type="scientific">Nonomuraea terrae</name>
    <dbReference type="NCBI Taxonomy" id="2530383"/>
    <lineage>
        <taxon>Bacteria</taxon>
        <taxon>Bacillati</taxon>
        <taxon>Actinomycetota</taxon>
        <taxon>Actinomycetes</taxon>
        <taxon>Streptosporangiales</taxon>
        <taxon>Streptosporangiaceae</taxon>
        <taxon>Nonomuraea</taxon>
    </lineage>
</organism>
<proteinExistence type="predicted"/>
<dbReference type="PANTHER" id="PTHR42976">
    <property type="entry name" value="BIFUNCTIONAL CHITINASE/LYSOZYME-RELATED"/>
    <property type="match status" value="1"/>
</dbReference>
<dbReference type="InterPro" id="IPR052750">
    <property type="entry name" value="GH18_Chitinase"/>
</dbReference>
<dbReference type="Gene3D" id="3.20.20.80">
    <property type="entry name" value="Glycosidases"/>
    <property type="match status" value="1"/>
</dbReference>
<dbReference type="EMBL" id="SMKQ01000027">
    <property type="protein sequence ID" value="TDD50220.1"/>
    <property type="molecule type" value="Genomic_DNA"/>
</dbReference>
<protein>
    <submittedName>
        <fullName evidence="1">Chitinase</fullName>
    </submittedName>
</protein>
<keyword evidence="2" id="KW-1185">Reference proteome</keyword>
<dbReference type="PANTHER" id="PTHR42976:SF1">
    <property type="entry name" value="GH18 DOMAIN-CONTAINING PROTEIN-RELATED"/>
    <property type="match status" value="1"/>
</dbReference>
<sequence length="332" mass="34887">MSRHNREPGLLPRPLAVLAALALAAATAVAVRLLPADAARPPVAARPAVSPTITVAPPPQKPPPAFVEFVDTARDPGLDLPGEARRSGVRHYALGHLVAGGDGCAPRWTGRLALGRNPVANRIGRLRALGGDAVPIFGGPGGKELAVACPRPAALAAAYRRVVGAFGAEAVEFEVRDGADRAAVLRRARALRAVQHERPLRVVLTLPLTPEGLEPSDVTMLRLTRREGAEVATVNLLATVEPRAAGDGRLRRMAAAVRAARDQIARAHGLATPEEAWPRIALTPVLAGAGDLSRADARTLAAYADRHGLAWLSLRGVNPIPDVLRILWSTSP</sequence>
<dbReference type="OrthoDB" id="3539189at2"/>
<gene>
    <name evidence="1" type="ORF">E1286_12440</name>
</gene>
<dbReference type="AlphaFoldDB" id="A0A4R4YYY6"/>
<dbReference type="Proteomes" id="UP000295302">
    <property type="component" value="Unassembled WGS sequence"/>
</dbReference>
<comment type="caution">
    <text evidence="1">The sequence shown here is derived from an EMBL/GenBank/DDBJ whole genome shotgun (WGS) entry which is preliminary data.</text>
</comment>
<evidence type="ECO:0000313" key="2">
    <source>
        <dbReference type="Proteomes" id="UP000295302"/>
    </source>
</evidence>
<name>A0A4R4YYY6_9ACTN</name>
<reference evidence="1 2" key="1">
    <citation type="submission" date="2019-03" db="EMBL/GenBank/DDBJ databases">
        <title>Draft genome sequences of novel Actinobacteria.</title>
        <authorList>
            <person name="Sahin N."/>
            <person name="Ay H."/>
            <person name="Saygin H."/>
        </authorList>
    </citation>
    <scope>NUCLEOTIDE SEQUENCE [LARGE SCALE GENOMIC DNA]</scope>
    <source>
        <strain evidence="1 2">CH32</strain>
    </source>
</reference>